<keyword evidence="6" id="KW-0325">Glycoprotein</keyword>
<evidence type="ECO:0000256" key="8">
    <source>
        <dbReference type="ARBA" id="ARBA00022729"/>
    </source>
</evidence>
<evidence type="ECO:0000256" key="9">
    <source>
        <dbReference type="ARBA" id="ARBA00022989"/>
    </source>
</evidence>
<dbReference type="PANTHER" id="PTHR33048">
    <property type="entry name" value="PTH11-LIKE INTEGRAL MEMBRANE PROTEIN (AFU_ORTHOLOGUE AFUA_5G11245)"/>
    <property type="match status" value="1"/>
</dbReference>
<feature type="transmembrane region" description="Helical" evidence="14">
    <location>
        <begin position="215"/>
        <end position="235"/>
    </location>
</feature>
<evidence type="ECO:0000256" key="3">
    <source>
        <dbReference type="ARBA" id="ARBA00004613"/>
    </source>
</evidence>
<evidence type="ECO:0000256" key="12">
    <source>
        <dbReference type="ARBA" id="ARBA00023288"/>
    </source>
</evidence>
<evidence type="ECO:0000256" key="1">
    <source>
        <dbReference type="ARBA" id="ARBA00004141"/>
    </source>
</evidence>
<evidence type="ECO:0000259" key="17">
    <source>
        <dbReference type="Pfam" id="PF20684"/>
    </source>
</evidence>
<protein>
    <submittedName>
        <fullName evidence="18">Uncharacterized protein</fullName>
    </submittedName>
</protein>
<evidence type="ECO:0000256" key="15">
    <source>
        <dbReference type="SAM" id="SignalP"/>
    </source>
</evidence>
<dbReference type="InterPro" id="IPR008427">
    <property type="entry name" value="Extracellular_membr_CFEM_dom"/>
</dbReference>
<evidence type="ECO:0000256" key="4">
    <source>
        <dbReference type="ARBA" id="ARBA00010031"/>
    </source>
</evidence>
<comment type="subcellular location">
    <subcellularLocation>
        <location evidence="2">Membrane</location>
        <topology evidence="2">Lipid-anchor</topology>
        <topology evidence="2">GPI-anchor</topology>
    </subcellularLocation>
    <subcellularLocation>
        <location evidence="1">Membrane</location>
        <topology evidence="1">Multi-pass membrane protein</topology>
    </subcellularLocation>
    <subcellularLocation>
        <location evidence="3">Secreted</location>
    </subcellularLocation>
</comment>
<feature type="transmembrane region" description="Helical" evidence="14">
    <location>
        <begin position="296"/>
        <end position="318"/>
    </location>
</feature>
<dbReference type="Pfam" id="PF05730">
    <property type="entry name" value="CFEM"/>
    <property type="match status" value="1"/>
</dbReference>
<keyword evidence="5" id="KW-0964">Secreted</keyword>
<feature type="transmembrane region" description="Helical" evidence="14">
    <location>
        <begin position="179"/>
        <end position="203"/>
    </location>
</feature>
<keyword evidence="9 14" id="KW-1133">Transmembrane helix</keyword>
<keyword evidence="19" id="KW-1185">Reference proteome</keyword>
<sequence>MNLPTISPSSIVALLCFAAQVAADVAEPAELDGVPQCAITCLDKLLDPPLFSTRNIERLCSSKRLNSLVTGCLRKACTIRESLDFLKAEQSMCRRPDLDNDHNIRAINFLILGIALASVTLRIVSKFYKYIRWGVDDYLIIAGLVFTVTQCILMVALTYGGLGRNMWTLDDHAIVRFSVGLIIVEYSYVLSLLLIKLSILWFFLRTFPEERFQKVVKWTIVFTIISAACISVAGGCQDWPTDPTKEKWKDESKGFKVNIHALALVHAGINVVLDIWMFILPLTQLYHIGLKTRKKIGVMLIFSVGIFLIAVSCLRIPFMINFSRSLNSTGKIKLQPTLAMVVSDMENIIADSQGIIVWSNLECGVGILVACLPHTQPLLRAAMTRARSTKLWLKYFGKSEGIFIERNLATIHVTNFDGSTVVGSEDLALNDQGGLLTIDSSTALKGN</sequence>
<dbReference type="GO" id="GO:0005576">
    <property type="term" value="C:extracellular region"/>
    <property type="evidence" value="ECO:0007669"/>
    <property type="project" value="UniProtKB-SubCell"/>
</dbReference>
<feature type="domain" description="CFEM" evidence="16">
    <location>
        <begin position="31"/>
        <end position="93"/>
    </location>
</feature>
<feature type="signal peptide" evidence="15">
    <location>
        <begin position="1"/>
        <end position="23"/>
    </location>
</feature>
<dbReference type="AlphaFoldDB" id="A0A395MXS0"/>
<feature type="chain" id="PRO_5017483356" evidence="15">
    <location>
        <begin position="24"/>
        <end position="447"/>
    </location>
</feature>
<dbReference type="STRING" id="2594813.A0A395MXS0"/>
<accession>A0A395MXS0</accession>
<dbReference type="Proteomes" id="UP000265631">
    <property type="component" value="Unassembled WGS sequence"/>
</dbReference>
<dbReference type="Pfam" id="PF20684">
    <property type="entry name" value="Fung_rhodopsin"/>
    <property type="match status" value="1"/>
</dbReference>
<evidence type="ECO:0000259" key="16">
    <source>
        <dbReference type="Pfam" id="PF05730"/>
    </source>
</evidence>
<keyword evidence="12" id="KW-0449">Lipoprotein</keyword>
<keyword evidence="7 14" id="KW-0812">Transmembrane</keyword>
<evidence type="ECO:0000256" key="10">
    <source>
        <dbReference type="ARBA" id="ARBA00023136"/>
    </source>
</evidence>
<organism evidence="18 19">
    <name type="scientific">Fusarium flagelliforme</name>
    <dbReference type="NCBI Taxonomy" id="2675880"/>
    <lineage>
        <taxon>Eukaryota</taxon>
        <taxon>Fungi</taxon>
        <taxon>Dikarya</taxon>
        <taxon>Ascomycota</taxon>
        <taxon>Pezizomycotina</taxon>
        <taxon>Sordariomycetes</taxon>
        <taxon>Hypocreomycetidae</taxon>
        <taxon>Hypocreales</taxon>
        <taxon>Nectriaceae</taxon>
        <taxon>Fusarium</taxon>
        <taxon>Fusarium incarnatum-equiseti species complex</taxon>
    </lineage>
</organism>
<feature type="transmembrane region" description="Helical" evidence="14">
    <location>
        <begin position="106"/>
        <end position="125"/>
    </location>
</feature>
<comment type="similarity">
    <text evidence="4">Belongs to the RBT5 family.</text>
</comment>
<keyword evidence="11" id="KW-1015">Disulfide bond</keyword>
<feature type="transmembrane region" description="Helical" evidence="14">
    <location>
        <begin position="137"/>
        <end position="159"/>
    </location>
</feature>
<dbReference type="InterPro" id="IPR049326">
    <property type="entry name" value="Rhodopsin_dom_fungi"/>
</dbReference>
<evidence type="ECO:0000256" key="7">
    <source>
        <dbReference type="ARBA" id="ARBA00022692"/>
    </source>
</evidence>
<feature type="domain" description="Rhodopsin" evidence="17">
    <location>
        <begin position="121"/>
        <end position="380"/>
    </location>
</feature>
<proteinExistence type="inferred from homology"/>
<dbReference type="PANTHER" id="PTHR33048:SF143">
    <property type="entry name" value="EXTRACELLULAR MEMBRANE PROTEIN CFEM DOMAIN-CONTAINING PROTEIN-RELATED"/>
    <property type="match status" value="1"/>
</dbReference>
<gene>
    <name evidence="18" type="ORF">FIE12Z_3045</name>
</gene>
<evidence type="ECO:0000256" key="11">
    <source>
        <dbReference type="ARBA" id="ARBA00023157"/>
    </source>
</evidence>
<keyword evidence="6" id="KW-0336">GPI-anchor</keyword>
<dbReference type="GO" id="GO:0098552">
    <property type="term" value="C:side of membrane"/>
    <property type="evidence" value="ECO:0007669"/>
    <property type="project" value="UniProtKB-KW"/>
</dbReference>
<feature type="transmembrane region" description="Helical" evidence="14">
    <location>
        <begin position="255"/>
        <end position="276"/>
    </location>
</feature>
<reference evidence="18 19" key="1">
    <citation type="journal article" date="2018" name="PLoS Pathog.">
        <title>Evolution of structural diversity of trichothecenes, a family of toxins produced by plant pathogenic and entomopathogenic fungi.</title>
        <authorList>
            <person name="Proctor R.H."/>
            <person name="McCormick S.P."/>
            <person name="Kim H.S."/>
            <person name="Cardoza R.E."/>
            <person name="Stanley A.M."/>
            <person name="Lindo L."/>
            <person name="Kelly A."/>
            <person name="Brown D.W."/>
            <person name="Lee T."/>
            <person name="Vaughan M.M."/>
            <person name="Alexander N.J."/>
            <person name="Busman M."/>
            <person name="Gutierrez S."/>
        </authorList>
    </citation>
    <scope>NUCLEOTIDE SEQUENCE [LARGE SCALE GENOMIC DNA]</scope>
    <source>
        <strain evidence="18 19">NRRL 13405</strain>
    </source>
</reference>
<name>A0A395MXS0_9HYPO</name>
<dbReference type="EMBL" id="PXXK01000061">
    <property type="protein sequence ID" value="RFN52702.1"/>
    <property type="molecule type" value="Genomic_DNA"/>
</dbReference>
<evidence type="ECO:0000256" key="14">
    <source>
        <dbReference type="SAM" id="Phobius"/>
    </source>
</evidence>
<evidence type="ECO:0000313" key="19">
    <source>
        <dbReference type="Proteomes" id="UP000265631"/>
    </source>
</evidence>
<evidence type="ECO:0000256" key="13">
    <source>
        <dbReference type="ARBA" id="ARBA00038359"/>
    </source>
</evidence>
<dbReference type="InterPro" id="IPR052337">
    <property type="entry name" value="SAT4-like"/>
</dbReference>
<keyword evidence="10 14" id="KW-0472">Membrane</keyword>
<keyword evidence="8 15" id="KW-0732">Signal</keyword>
<evidence type="ECO:0000256" key="2">
    <source>
        <dbReference type="ARBA" id="ARBA00004589"/>
    </source>
</evidence>
<comment type="similarity">
    <text evidence="13">Belongs to the SAT4 family.</text>
</comment>
<comment type="caution">
    <text evidence="18">The sequence shown here is derived from an EMBL/GenBank/DDBJ whole genome shotgun (WGS) entry which is preliminary data.</text>
</comment>
<evidence type="ECO:0000256" key="5">
    <source>
        <dbReference type="ARBA" id="ARBA00022525"/>
    </source>
</evidence>
<evidence type="ECO:0000256" key="6">
    <source>
        <dbReference type="ARBA" id="ARBA00022622"/>
    </source>
</evidence>
<evidence type="ECO:0000313" key="18">
    <source>
        <dbReference type="EMBL" id="RFN52702.1"/>
    </source>
</evidence>